<dbReference type="AlphaFoldDB" id="C4ZID1"/>
<proteinExistence type="predicted"/>
<evidence type="ECO:0000256" key="1">
    <source>
        <dbReference type="SAM" id="MobiDB-lite"/>
    </source>
</evidence>
<evidence type="ECO:0000313" key="3">
    <source>
        <dbReference type="Proteomes" id="UP000002186"/>
    </source>
</evidence>
<dbReference type="KEGG" id="tmz:Tmz1t_0022"/>
<dbReference type="EMBL" id="CP001281">
    <property type="protein sequence ID" value="ACK52825.1"/>
    <property type="molecule type" value="Genomic_DNA"/>
</dbReference>
<sequence>MSDRSDNPDDWGNDAFFCGVCDRPFRKELYDVSREIERTIFHGPECMDEVEVADSDGIAAFCSERCREIGIGKVLTEHSIRATYPGIGPVETCSRCSGPVDMATFHLAFGKSILRFPDWDRLPAFVLEHVTLAVVCNRCAPPPVRLIEDQARLPHESARDPQACGHEGSPPPMQQPSHPSEEPLPCEPRPAT</sequence>
<reference evidence="2 3" key="2">
    <citation type="journal article" date="2012" name="Stand. Genomic Sci.">
        <title>Complete genome sequence of Thauera aminoaromatica strain MZ1T.</title>
        <authorList>
            <person name="Jiang K."/>
            <person name="Sanseverino J."/>
            <person name="Chauhan A."/>
            <person name="Lucas S."/>
            <person name="Copeland A."/>
            <person name="Lapidus A."/>
            <person name="Del Rio T.G."/>
            <person name="Dalin E."/>
            <person name="Tice H."/>
            <person name="Bruce D."/>
            <person name="Goodwin L."/>
            <person name="Pitluck S."/>
            <person name="Sims D."/>
            <person name="Brettin T."/>
            <person name="Detter J.C."/>
            <person name="Han C."/>
            <person name="Chang Y.J."/>
            <person name="Larimer F."/>
            <person name="Land M."/>
            <person name="Hauser L."/>
            <person name="Kyrpides N.C."/>
            <person name="Mikhailova N."/>
            <person name="Moser S."/>
            <person name="Jegier P."/>
            <person name="Close D."/>
            <person name="Debruyn J.M."/>
            <person name="Wang Y."/>
            <person name="Layton A.C."/>
            <person name="Allen M.S."/>
            <person name="Sayler G.S."/>
        </authorList>
    </citation>
    <scope>NUCLEOTIDE SEQUENCE [LARGE SCALE GENOMIC DNA]</scope>
    <source>
        <strain evidence="2 3">MZ1T</strain>
    </source>
</reference>
<dbReference type="eggNOG" id="ENOG502ZJ68">
    <property type="taxonomic scope" value="Bacteria"/>
</dbReference>
<dbReference type="HOGENOM" id="CLU_1414557_0_0_4"/>
<dbReference type="Proteomes" id="UP000002186">
    <property type="component" value="Chromosome"/>
</dbReference>
<reference evidence="3" key="1">
    <citation type="submission" date="2009-05" db="EMBL/GenBank/DDBJ databases">
        <title>Complete sequence of chromosome of Thauera sp. MZ1T.</title>
        <authorList>
            <consortium name="US DOE Joint Genome Institute"/>
            <person name="Lucas S."/>
            <person name="Copeland A."/>
            <person name="Lapidus A."/>
            <person name="Glavina del Rio T."/>
            <person name="Dalin E."/>
            <person name="Tice H."/>
            <person name="Bruce D."/>
            <person name="Goodwin L."/>
            <person name="Pitluck S."/>
            <person name="Sims D."/>
            <person name="Brettin T."/>
            <person name="Detter J.C."/>
            <person name="Han C."/>
            <person name="Larimer F."/>
            <person name="Land M."/>
            <person name="Hauser L."/>
            <person name="Kyrpides N."/>
            <person name="Mikhailova N."/>
            <person name="Sayler G.S."/>
        </authorList>
    </citation>
    <scope>NUCLEOTIDE SEQUENCE [LARGE SCALE GENOMIC DNA]</scope>
    <source>
        <strain evidence="3">MZ1T</strain>
    </source>
</reference>
<organism evidence="2 3">
    <name type="scientific">Thauera aminoaromatica</name>
    <dbReference type="NCBI Taxonomy" id="164330"/>
    <lineage>
        <taxon>Bacteria</taxon>
        <taxon>Pseudomonadati</taxon>
        <taxon>Pseudomonadota</taxon>
        <taxon>Betaproteobacteria</taxon>
        <taxon>Rhodocyclales</taxon>
        <taxon>Zoogloeaceae</taxon>
        <taxon>Thauera</taxon>
    </lineage>
</organism>
<feature type="region of interest" description="Disordered" evidence="1">
    <location>
        <begin position="153"/>
        <end position="192"/>
    </location>
</feature>
<accession>C4ZID1</accession>
<gene>
    <name evidence="2" type="ordered locus">Tmz1t_0022</name>
</gene>
<name>C4ZID1_THASP</name>
<keyword evidence="3" id="KW-1185">Reference proteome</keyword>
<evidence type="ECO:0000313" key="2">
    <source>
        <dbReference type="EMBL" id="ACK52825.1"/>
    </source>
</evidence>
<dbReference type="STRING" id="85643.Tmz1t_0022"/>
<protein>
    <submittedName>
        <fullName evidence="2">Uncharacterized protein</fullName>
    </submittedName>
</protein>